<dbReference type="InterPro" id="IPR002053">
    <property type="entry name" value="Glyco_hydro_25"/>
</dbReference>
<evidence type="ECO:0000313" key="5">
    <source>
        <dbReference type="WBParaSite" id="PDA_v2.g6466.t1"/>
    </source>
</evidence>
<accession>A0A914QSG7</accession>
<dbReference type="GO" id="GO:0003796">
    <property type="term" value="F:lysozyme activity"/>
    <property type="evidence" value="ECO:0007669"/>
    <property type="project" value="InterPro"/>
</dbReference>
<dbReference type="Pfam" id="PF01183">
    <property type="entry name" value="Glyco_hydro_25"/>
    <property type="match status" value="1"/>
</dbReference>
<dbReference type="Gene3D" id="3.20.20.80">
    <property type="entry name" value="Glycosidases"/>
    <property type="match status" value="1"/>
</dbReference>
<dbReference type="SUPFAM" id="SSF51445">
    <property type="entry name" value="(Trans)glycosidases"/>
    <property type="match status" value="1"/>
</dbReference>
<dbReference type="AlphaFoldDB" id="A0A914QSG7"/>
<keyword evidence="4" id="KW-1185">Reference proteome</keyword>
<sequence>MKYLIFICFSVAFLSSLTEATLGWDGIQAVDVNGFKCLSQNGYSFYIARVWRSIGSADPTGIQNIKNARQAGWKYVDGYIFPCFKKSCGSAKDQVKATLDQLSKDKAKIGMIWLDIEVENWPADKSANQAFILDMAKQAEAMGTKVGIYTNKNNWEQIVGTDWSGVSDKPLWYAHWDGQQNFNGFNAFGGWKKPAIHQFEGDVKGPCGVSMDKNWYP</sequence>
<dbReference type="WBParaSite" id="PDA_v2.g6466.t1">
    <property type="protein sequence ID" value="PDA_v2.g6466.t1"/>
    <property type="gene ID" value="PDA_v2.g6466"/>
</dbReference>
<name>A0A914QSG7_9BILA</name>
<dbReference type="GO" id="GO:0007165">
    <property type="term" value="P:signal transduction"/>
    <property type="evidence" value="ECO:0007669"/>
    <property type="project" value="TreeGrafter"/>
</dbReference>
<dbReference type="GO" id="GO:0009253">
    <property type="term" value="P:peptidoglycan catabolic process"/>
    <property type="evidence" value="ECO:0007669"/>
    <property type="project" value="InterPro"/>
</dbReference>
<dbReference type="PANTHER" id="PTHR23208:SF36">
    <property type="entry name" value="LYSOZYME-RELATED"/>
    <property type="match status" value="1"/>
</dbReference>
<proteinExistence type="inferred from homology"/>
<dbReference type="PROSITE" id="PS51904">
    <property type="entry name" value="GLYCOSYL_HYDROL_F25_2"/>
    <property type="match status" value="1"/>
</dbReference>
<feature type="chain" id="PRO_5037402879" evidence="3">
    <location>
        <begin position="21"/>
        <end position="217"/>
    </location>
</feature>
<dbReference type="InterPro" id="IPR051595">
    <property type="entry name" value="GH25_Enzymes"/>
</dbReference>
<evidence type="ECO:0000313" key="4">
    <source>
        <dbReference type="Proteomes" id="UP000887578"/>
    </source>
</evidence>
<dbReference type="CDD" id="cd06416">
    <property type="entry name" value="GH25_Lys1-like"/>
    <property type="match status" value="1"/>
</dbReference>
<dbReference type="GO" id="GO:0045087">
    <property type="term" value="P:innate immune response"/>
    <property type="evidence" value="ECO:0007669"/>
    <property type="project" value="TreeGrafter"/>
</dbReference>
<organism evidence="4 5">
    <name type="scientific">Panagrolaimus davidi</name>
    <dbReference type="NCBI Taxonomy" id="227884"/>
    <lineage>
        <taxon>Eukaryota</taxon>
        <taxon>Metazoa</taxon>
        <taxon>Ecdysozoa</taxon>
        <taxon>Nematoda</taxon>
        <taxon>Chromadorea</taxon>
        <taxon>Rhabditida</taxon>
        <taxon>Tylenchina</taxon>
        <taxon>Panagrolaimomorpha</taxon>
        <taxon>Panagrolaimoidea</taxon>
        <taxon>Panagrolaimidae</taxon>
        <taxon>Panagrolaimus</taxon>
    </lineage>
</organism>
<dbReference type="GO" id="GO:0016998">
    <property type="term" value="P:cell wall macromolecule catabolic process"/>
    <property type="evidence" value="ECO:0007669"/>
    <property type="project" value="InterPro"/>
</dbReference>
<evidence type="ECO:0000256" key="2">
    <source>
        <dbReference type="ARBA" id="ARBA00022729"/>
    </source>
</evidence>
<dbReference type="Proteomes" id="UP000887578">
    <property type="component" value="Unplaced"/>
</dbReference>
<protein>
    <submittedName>
        <fullName evidence="5">Lysozyme</fullName>
    </submittedName>
</protein>
<dbReference type="PANTHER" id="PTHR23208">
    <property type="entry name" value="LYSOZYME PROTEIN"/>
    <property type="match status" value="1"/>
</dbReference>
<feature type="signal peptide" evidence="3">
    <location>
        <begin position="1"/>
        <end position="20"/>
    </location>
</feature>
<reference evidence="5" key="1">
    <citation type="submission" date="2022-11" db="UniProtKB">
        <authorList>
            <consortium name="WormBaseParasite"/>
        </authorList>
    </citation>
    <scope>IDENTIFICATION</scope>
</reference>
<dbReference type="InterPro" id="IPR017853">
    <property type="entry name" value="GH"/>
</dbReference>
<evidence type="ECO:0000256" key="3">
    <source>
        <dbReference type="SAM" id="SignalP"/>
    </source>
</evidence>
<keyword evidence="2 3" id="KW-0732">Signal</keyword>
<evidence type="ECO:0000256" key="1">
    <source>
        <dbReference type="ARBA" id="ARBA00010646"/>
    </source>
</evidence>
<comment type="similarity">
    <text evidence="1">Belongs to the glycosyl hydrolase 25 family.</text>
</comment>